<evidence type="ECO:0000256" key="1">
    <source>
        <dbReference type="SAM" id="MobiDB-lite"/>
    </source>
</evidence>
<dbReference type="SUPFAM" id="SSF69572">
    <property type="entry name" value="Activating enzymes of the ubiquitin-like proteins"/>
    <property type="match status" value="1"/>
</dbReference>
<name>A0A518D0X5_9BACT</name>
<dbReference type="GO" id="GO:0008641">
    <property type="term" value="F:ubiquitin-like modifier activating enzyme activity"/>
    <property type="evidence" value="ECO:0007669"/>
    <property type="project" value="InterPro"/>
</dbReference>
<dbReference type="PANTHER" id="PTHR10953">
    <property type="entry name" value="UBIQUITIN-ACTIVATING ENZYME E1"/>
    <property type="match status" value="1"/>
</dbReference>
<dbReference type="Proteomes" id="UP000319342">
    <property type="component" value="Chromosome"/>
</dbReference>
<evidence type="ECO:0000313" key="4">
    <source>
        <dbReference type="Proteomes" id="UP000319342"/>
    </source>
</evidence>
<dbReference type="InterPro" id="IPR035985">
    <property type="entry name" value="Ubiquitin-activating_enz"/>
</dbReference>
<accession>A0A518D0X5</accession>
<dbReference type="GO" id="GO:0008146">
    <property type="term" value="F:sulfotransferase activity"/>
    <property type="evidence" value="ECO:0007669"/>
    <property type="project" value="TreeGrafter"/>
</dbReference>
<protein>
    <submittedName>
        <fullName evidence="3">Molybdopterin-synthase adenylyltransferase</fullName>
        <ecNumber evidence="3">2.7.7.80</ecNumber>
    </submittedName>
</protein>
<evidence type="ECO:0000313" key="3">
    <source>
        <dbReference type="EMBL" id="QDU85117.1"/>
    </source>
</evidence>
<organism evidence="3 4">
    <name type="scientific">Rohdeia mirabilis</name>
    <dbReference type="NCBI Taxonomy" id="2528008"/>
    <lineage>
        <taxon>Bacteria</taxon>
        <taxon>Pseudomonadati</taxon>
        <taxon>Planctomycetota</taxon>
        <taxon>Planctomycetia</taxon>
        <taxon>Planctomycetia incertae sedis</taxon>
        <taxon>Rohdeia</taxon>
    </lineage>
</organism>
<dbReference type="PANTHER" id="PTHR10953:SF102">
    <property type="entry name" value="ADENYLYLTRANSFERASE AND SULFURTRANSFERASE MOCS3"/>
    <property type="match status" value="1"/>
</dbReference>
<sequence>MDSNDRSTAPAGGDPEGGAPRFDRQTRFAPLGEAGQARLASARVLVVGCGALGGALAQSLHRSGVGALVLVDRDVVELSNLPRQVLFDLEHARRRVPKVDAARETLERAGGPTRIETHATHLGARELGRLGRTADLILDGTDNLATRYLINDYAVKRRQPWIYGGVVGGSGLVLAVVPGGPCLRCLFPDPPPPGSLATCDSAGVVQPAVAAVAALQAGTALRLLTASPDTSASGPGAAESGAHVAGGGSGARGPEPGPVDMGTPRAHDGRTLDGTGRLLEVDAWNGSVRQLDLTRDPHCPCCGQRRFDFLTQSLARGPEVLCGRNAVEVPGTVGTRLDTEAVVRRLDSSSASTLERSGDLLRFRTDGLTVTLFADGRALVEGTEDVERARAVCDRLLS</sequence>
<dbReference type="AlphaFoldDB" id="A0A518D0X5"/>
<dbReference type="GO" id="GO:0005829">
    <property type="term" value="C:cytosol"/>
    <property type="evidence" value="ECO:0007669"/>
    <property type="project" value="TreeGrafter"/>
</dbReference>
<gene>
    <name evidence="3" type="primary">moeB</name>
    <name evidence="3" type="ORF">Pla163_22430</name>
</gene>
<keyword evidence="3" id="KW-0548">Nucleotidyltransferase</keyword>
<dbReference type="OrthoDB" id="9804286at2"/>
<dbReference type="GO" id="GO:0061605">
    <property type="term" value="F:molybdopterin-synthase adenylyltransferase activity"/>
    <property type="evidence" value="ECO:0007669"/>
    <property type="project" value="UniProtKB-EC"/>
</dbReference>
<dbReference type="EMBL" id="CP036290">
    <property type="protein sequence ID" value="QDU85117.1"/>
    <property type="molecule type" value="Genomic_DNA"/>
</dbReference>
<proteinExistence type="predicted"/>
<keyword evidence="4" id="KW-1185">Reference proteome</keyword>
<dbReference type="Pfam" id="PF00899">
    <property type="entry name" value="ThiF"/>
    <property type="match status" value="1"/>
</dbReference>
<feature type="compositionally biased region" description="Low complexity" evidence="1">
    <location>
        <begin position="231"/>
        <end position="243"/>
    </location>
</feature>
<reference evidence="3 4" key="1">
    <citation type="submission" date="2019-02" db="EMBL/GenBank/DDBJ databases">
        <title>Deep-cultivation of Planctomycetes and their phenomic and genomic characterization uncovers novel biology.</title>
        <authorList>
            <person name="Wiegand S."/>
            <person name="Jogler M."/>
            <person name="Boedeker C."/>
            <person name="Pinto D."/>
            <person name="Vollmers J."/>
            <person name="Rivas-Marin E."/>
            <person name="Kohn T."/>
            <person name="Peeters S.H."/>
            <person name="Heuer A."/>
            <person name="Rast P."/>
            <person name="Oberbeckmann S."/>
            <person name="Bunk B."/>
            <person name="Jeske O."/>
            <person name="Meyerdierks A."/>
            <person name="Storesund J.E."/>
            <person name="Kallscheuer N."/>
            <person name="Luecker S."/>
            <person name="Lage O.M."/>
            <person name="Pohl T."/>
            <person name="Merkel B.J."/>
            <person name="Hornburger P."/>
            <person name="Mueller R.-W."/>
            <person name="Bruemmer F."/>
            <person name="Labrenz M."/>
            <person name="Spormann A.M."/>
            <person name="Op den Camp H."/>
            <person name="Overmann J."/>
            <person name="Amann R."/>
            <person name="Jetten M.S.M."/>
            <person name="Mascher T."/>
            <person name="Medema M.H."/>
            <person name="Devos D.P."/>
            <person name="Kaster A.-K."/>
            <person name="Ovreas L."/>
            <person name="Rohde M."/>
            <person name="Galperin M.Y."/>
            <person name="Jogler C."/>
        </authorList>
    </citation>
    <scope>NUCLEOTIDE SEQUENCE [LARGE SCALE GENOMIC DNA]</scope>
    <source>
        <strain evidence="3 4">Pla163</strain>
    </source>
</reference>
<evidence type="ECO:0000259" key="2">
    <source>
        <dbReference type="Pfam" id="PF00899"/>
    </source>
</evidence>
<feature type="region of interest" description="Disordered" evidence="1">
    <location>
        <begin position="229"/>
        <end position="273"/>
    </location>
</feature>
<dbReference type="InterPro" id="IPR045886">
    <property type="entry name" value="ThiF/MoeB/HesA"/>
</dbReference>
<feature type="domain" description="THIF-type NAD/FAD binding fold" evidence="2">
    <location>
        <begin position="22"/>
        <end position="230"/>
    </location>
</feature>
<feature type="region of interest" description="Disordered" evidence="1">
    <location>
        <begin position="1"/>
        <end position="23"/>
    </location>
</feature>
<dbReference type="CDD" id="cd00757">
    <property type="entry name" value="ThiF_MoeB_HesA_family"/>
    <property type="match status" value="1"/>
</dbReference>
<dbReference type="GO" id="GO:0004792">
    <property type="term" value="F:thiosulfate-cyanide sulfurtransferase activity"/>
    <property type="evidence" value="ECO:0007669"/>
    <property type="project" value="TreeGrafter"/>
</dbReference>
<dbReference type="Gene3D" id="3.40.50.720">
    <property type="entry name" value="NAD(P)-binding Rossmann-like Domain"/>
    <property type="match status" value="1"/>
</dbReference>
<dbReference type="RefSeq" id="WP_145187877.1">
    <property type="nucleotide sequence ID" value="NZ_CP036290.1"/>
</dbReference>
<dbReference type="EC" id="2.7.7.80" evidence="3"/>
<keyword evidence="3" id="KW-0808">Transferase</keyword>
<feature type="compositionally biased region" description="Low complexity" evidence="1">
    <location>
        <begin position="9"/>
        <end position="20"/>
    </location>
</feature>
<dbReference type="InterPro" id="IPR000594">
    <property type="entry name" value="ThiF_NAD_FAD-bd"/>
</dbReference>